<dbReference type="Pfam" id="PF09346">
    <property type="entry name" value="SMI1_KNR4"/>
    <property type="match status" value="1"/>
</dbReference>
<dbReference type="InterPro" id="IPR037883">
    <property type="entry name" value="Knr4/Smi1-like_sf"/>
</dbReference>
<accession>A0ABX6JT85</accession>
<reference evidence="2 3" key="1">
    <citation type="submission" date="2020-03" db="EMBL/GenBank/DDBJ databases">
        <title>Leucobacter sp. nov., isolated from beetles.</title>
        <authorList>
            <person name="Hyun D.-W."/>
            <person name="Bae J.-W."/>
        </authorList>
    </citation>
    <scope>NUCLEOTIDE SEQUENCE [LARGE SCALE GENOMIC DNA]</scope>
    <source>
        <strain evidence="2 3">HDW9A</strain>
    </source>
</reference>
<protein>
    <submittedName>
        <fullName evidence="2">SMI1/KNR4 family protein</fullName>
    </submittedName>
</protein>
<proteinExistence type="predicted"/>
<dbReference type="InterPro" id="IPR018958">
    <property type="entry name" value="Knr4/Smi1-like_dom"/>
</dbReference>
<dbReference type="EMBL" id="CP049933">
    <property type="protein sequence ID" value="QIM17502.1"/>
    <property type="molecule type" value="Genomic_DNA"/>
</dbReference>
<dbReference type="SUPFAM" id="SSF160631">
    <property type="entry name" value="SMI1/KNR4-like"/>
    <property type="match status" value="1"/>
</dbReference>
<keyword evidence="3" id="KW-1185">Reference proteome</keyword>
<evidence type="ECO:0000313" key="3">
    <source>
        <dbReference type="Proteomes" id="UP000503441"/>
    </source>
</evidence>
<evidence type="ECO:0000313" key="2">
    <source>
        <dbReference type="EMBL" id="QIM17502.1"/>
    </source>
</evidence>
<dbReference type="RefSeq" id="WP_166328104.1">
    <property type="nucleotide sequence ID" value="NZ_CP049933.1"/>
</dbReference>
<sequence>MINLTAEHYVSGLKDALTSSESDEASDELAALKLATGATPEDITKITALYPNCPRTLLDLLRRVDGTYWREYFGQTIAVFFLGSDVYEYPYYLLSAAQIVESGTDQLFCHDSIRDVYGDKLDAWLPEGRGGQPGGGYRDDRIDPDLPRGRRLHFSDCMNNGGTSQLFIDFDPVGEGKVGQIVRYLHDPDSYAVIADSFEEYLQHLMDQGFGFLNALE</sequence>
<gene>
    <name evidence="2" type="ORF">G7066_00050</name>
</gene>
<dbReference type="Proteomes" id="UP000503441">
    <property type="component" value="Chromosome"/>
</dbReference>
<evidence type="ECO:0000259" key="1">
    <source>
        <dbReference type="Pfam" id="PF09346"/>
    </source>
</evidence>
<feature type="domain" description="Knr4/Smi1-like" evidence="1">
    <location>
        <begin position="37"/>
        <end position="203"/>
    </location>
</feature>
<organism evidence="2 3">
    <name type="scientific">Leucobacter coleopterorum</name>
    <dbReference type="NCBI Taxonomy" id="2714933"/>
    <lineage>
        <taxon>Bacteria</taxon>
        <taxon>Bacillati</taxon>
        <taxon>Actinomycetota</taxon>
        <taxon>Actinomycetes</taxon>
        <taxon>Micrococcales</taxon>
        <taxon>Microbacteriaceae</taxon>
        <taxon>Leucobacter</taxon>
    </lineage>
</organism>
<name>A0ABX6JT85_9MICO</name>